<sequence>MSLPHASDPPSNASDSDGNLDPPSHWFLTIKPTRSNTTTTLPPTAPSSSPFSTTPGTYIFLPYCYKPRTLSHLRRFQPPSDPYTITDYVLNAWFCDSTCPLSHLTLRPFVGPTLREFLGSVGGGVVPSWFVWHVFLELIYAVEFCYWGGVIHGAVCAENVVIEAFPRPWQSLTLSYERERESPLPSEESHHPKLILTNFSESSVVDLAAAKARGETV</sequence>
<dbReference type="AlphaFoldDB" id="A0A1Y1YV69"/>
<dbReference type="Proteomes" id="UP000193144">
    <property type="component" value="Unassembled WGS sequence"/>
</dbReference>
<dbReference type="SUPFAM" id="SSF56112">
    <property type="entry name" value="Protein kinase-like (PK-like)"/>
    <property type="match status" value="1"/>
</dbReference>
<proteinExistence type="predicted"/>
<evidence type="ECO:0000313" key="2">
    <source>
        <dbReference type="EMBL" id="ORY01734.1"/>
    </source>
</evidence>
<keyword evidence="3" id="KW-1185">Reference proteome</keyword>
<dbReference type="InterPro" id="IPR011009">
    <property type="entry name" value="Kinase-like_dom_sf"/>
</dbReference>
<feature type="region of interest" description="Disordered" evidence="1">
    <location>
        <begin position="1"/>
        <end position="20"/>
    </location>
</feature>
<evidence type="ECO:0000313" key="3">
    <source>
        <dbReference type="Proteomes" id="UP000193144"/>
    </source>
</evidence>
<name>A0A1Y1YV69_9PLEO</name>
<comment type="caution">
    <text evidence="2">The sequence shown here is derived from an EMBL/GenBank/DDBJ whole genome shotgun (WGS) entry which is preliminary data.</text>
</comment>
<accession>A0A1Y1YV69</accession>
<dbReference type="OrthoDB" id="5979581at2759"/>
<dbReference type="EMBL" id="MCFA01000166">
    <property type="protein sequence ID" value="ORY01734.1"/>
    <property type="molecule type" value="Genomic_DNA"/>
</dbReference>
<protein>
    <recommendedName>
        <fullName evidence="4">Protein kinase domain-containing protein</fullName>
    </recommendedName>
</protein>
<reference evidence="2 3" key="1">
    <citation type="submission" date="2016-07" db="EMBL/GenBank/DDBJ databases">
        <title>Pervasive Adenine N6-methylation of Active Genes in Fungi.</title>
        <authorList>
            <consortium name="DOE Joint Genome Institute"/>
            <person name="Mondo S.J."/>
            <person name="Dannebaum R.O."/>
            <person name="Kuo R.C."/>
            <person name="Labutti K."/>
            <person name="Haridas S."/>
            <person name="Kuo A."/>
            <person name="Salamov A."/>
            <person name="Ahrendt S.R."/>
            <person name="Lipzen A."/>
            <person name="Sullivan W."/>
            <person name="Andreopoulos W.B."/>
            <person name="Clum A."/>
            <person name="Lindquist E."/>
            <person name="Daum C."/>
            <person name="Ramamoorthy G.K."/>
            <person name="Gryganskyi A."/>
            <person name="Culley D."/>
            <person name="Magnuson J.K."/>
            <person name="James T.Y."/>
            <person name="O'Malley M.A."/>
            <person name="Stajich J.E."/>
            <person name="Spatafora J.W."/>
            <person name="Visel A."/>
            <person name="Grigoriev I.V."/>
        </authorList>
    </citation>
    <scope>NUCLEOTIDE SEQUENCE [LARGE SCALE GENOMIC DNA]</scope>
    <source>
        <strain evidence="2 3">CBS 115471</strain>
    </source>
</reference>
<evidence type="ECO:0008006" key="4">
    <source>
        <dbReference type="Google" id="ProtNLM"/>
    </source>
</evidence>
<gene>
    <name evidence="2" type="ORF">BCR34DRAFT_574663</name>
</gene>
<feature type="compositionally biased region" description="Low complexity" evidence="1">
    <location>
        <begin position="1"/>
        <end position="17"/>
    </location>
</feature>
<evidence type="ECO:0000256" key="1">
    <source>
        <dbReference type="SAM" id="MobiDB-lite"/>
    </source>
</evidence>
<organism evidence="2 3">
    <name type="scientific">Clohesyomyces aquaticus</name>
    <dbReference type="NCBI Taxonomy" id="1231657"/>
    <lineage>
        <taxon>Eukaryota</taxon>
        <taxon>Fungi</taxon>
        <taxon>Dikarya</taxon>
        <taxon>Ascomycota</taxon>
        <taxon>Pezizomycotina</taxon>
        <taxon>Dothideomycetes</taxon>
        <taxon>Pleosporomycetidae</taxon>
        <taxon>Pleosporales</taxon>
        <taxon>Lindgomycetaceae</taxon>
        <taxon>Clohesyomyces</taxon>
    </lineage>
</organism>